<dbReference type="EMBL" id="UINC01225026">
    <property type="protein sequence ID" value="SVE54900.1"/>
    <property type="molecule type" value="Genomic_DNA"/>
</dbReference>
<feature type="non-terminal residue" evidence="1">
    <location>
        <position position="1"/>
    </location>
</feature>
<dbReference type="InterPro" id="IPR011330">
    <property type="entry name" value="Glyco_hydro/deAcase_b/a-brl"/>
</dbReference>
<dbReference type="AlphaFoldDB" id="A0A383EEY6"/>
<sequence>PWLSPADVFKIFKDELEAAAAERDLFQLLMHPHVIGHRSRIWIIERIIEHAKSLGGAWFGTHAQVARWVRENAA</sequence>
<dbReference type="GO" id="GO:0005975">
    <property type="term" value="P:carbohydrate metabolic process"/>
    <property type="evidence" value="ECO:0007669"/>
    <property type="project" value="InterPro"/>
</dbReference>
<proteinExistence type="predicted"/>
<organism evidence="1">
    <name type="scientific">marine metagenome</name>
    <dbReference type="NCBI Taxonomy" id="408172"/>
    <lineage>
        <taxon>unclassified sequences</taxon>
        <taxon>metagenomes</taxon>
        <taxon>ecological metagenomes</taxon>
    </lineage>
</organism>
<name>A0A383EEY6_9ZZZZ</name>
<dbReference type="Gene3D" id="3.20.20.370">
    <property type="entry name" value="Glycoside hydrolase/deacetylase"/>
    <property type="match status" value="1"/>
</dbReference>
<reference evidence="1" key="1">
    <citation type="submission" date="2018-05" db="EMBL/GenBank/DDBJ databases">
        <authorList>
            <person name="Lanie J.A."/>
            <person name="Ng W.-L."/>
            <person name="Kazmierczak K.M."/>
            <person name="Andrzejewski T.M."/>
            <person name="Davidsen T.M."/>
            <person name="Wayne K.J."/>
            <person name="Tettelin H."/>
            <person name="Glass J.I."/>
            <person name="Rusch D."/>
            <person name="Podicherti R."/>
            <person name="Tsui H.-C.T."/>
            <person name="Winkler M.E."/>
        </authorList>
    </citation>
    <scope>NUCLEOTIDE SEQUENCE</scope>
</reference>
<evidence type="ECO:0008006" key="2">
    <source>
        <dbReference type="Google" id="ProtNLM"/>
    </source>
</evidence>
<accession>A0A383EEY6</accession>
<dbReference type="SUPFAM" id="SSF88713">
    <property type="entry name" value="Glycoside hydrolase/deacetylase"/>
    <property type="match status" value="1"/>
</dbReference>
<gene>
    <name evidence="1" type="ORF">METZ01_LOCUS507754</name>
</gene>
<protein>
    <recommendedName>
        <fullName evidence="2">Polysaccharide deacetylase</fullName>
    </recommendedName>
</protein>
<evidence type="ECO:0000313" key="1">
    <source>
        <dbReference type="EMBL" id="SVE54900.1"/>
    </source>
</evidence>